<reference evidence="2" key="1">
    <citation type="submission" date="2022-10" db="EMBL/GenBank/DDBJ databases">
        <title>Roseovarius pelagicus sp. nov., isolated from Arctic seawater.</title>
        <authorList>
            <person name="Hong Y.W."/>
            <person name="Hwang C.Y."/>
        </authorList>
    </citation>
    <scope>NUCLEOTIDE SEQUENCE</scope>
    <source>
        <strain evidence="2">HL-MP18</strain>
    </source>
</reference>
<accession>A0ABY6DEG9</accession>
<dbReference type="EMBL" id="CP106738">
    <property type="protein sequence ID" value="UXX84547.1"/>
    <property type="molecule type" value="Genomic_DNA"/>
</dbReference>
<name>A0ABY6DEG9_9RHOB</name>
<evidence type="ECO:0000256" key="1">
    <source>
        <dbReference type="SAM" id="SignalP"/>
    </source>
</evidence>
<feature type="signal peptide" evidence="1">
    <location>
        <begin position="1"/>
        <end position="32"/>
    </location>
</feature>
<evidence type="ECO:0000313" key="3">
    <source>
        <dbReference type="Proteomes" id="UP001064087"/>
    </source>
</evidence>
<proteinExistence type="predicted"/>
<protein>
    <recommendedName>
        <fullName evidence="4">Neutral zinc metallopeptidase</fullName>
    </recommendedName>
</protein>
<gene>
    <name evidence="2" type="ORF">N7U68_07875</name>
</gene>
<evidence type="ECO:0000313" key="2">
    <source>
        <dbReference type="EMBL" id="UXX84547.1"/>
    </source>
</evidence>
<organism evidence="2 3">
    <name type="scientific">Roseovarius pelagicus</name>
    <dbReference type="NCBI Taxonomy" id="2980108"/>
    <lineage>
        <taxon>Bacteria</taxon>
        <taxon>Pseudomonadati</taxon>
        <taxon>Pseudomonadota</taxon>
        <taxon>Alphaproteobacteria</taxon>
        <taxon>Rhodobacterales</taxon>
        <taxon>Roseobacteraceae</taxon>
        <taxon>Roseovarius</taxon>
    </lineage>
</organism>
<dbReference type="RefSeq" id="WP_263048768.1">
    <property type="nucleotide sequence ID" value="NZ_CP106738.1"/>
</dbReference>
<sequence>MVIALPAFIRRISVAIALTLCCTLTTSFAAGADDQEQPIVLCGTDAGFDLQSLNILSGTGTLAIDRALVQELMAQSRFFRVRPAFFVYSGGIQNALATPEVFPQTPGTDGTILYQLDLLTEHLNSAYFGGSIVAGVIAHEFTHIIQFSDRDLYSRLSKAHSTVKFLELHADFVAGYYMGTKFSHRSEDLETLARKIFELGDNNFTNIGHHGTPQERHVALRAGFRYYVNNPNSNITAALVEGEAFVTSVFPDF</sequence>
<feature type="chain" id="PRO_5046250668" description="Neutral zinc metallopeptidase" evidence="1">
    <location>
        <begin position="33"/>
        <end position="253"/>
    </location>
</feature>
<keyword evidence="3" id="KW-1185">Reference proteome</keyword>
<keyword evidence="1" id="KW-0732">Signal</keyword>
<dbReference type="Proteomes" id="UP001064087">
    <property type="component" value="Chromosome"/>
</dbReference>
<evidence type="ECO:0008006" key="4">
    <source>
        <dbReference type="Google" id="ProtNLM"/>
    </source>
</evidence>